<dbReference type="SUPFAM" id="SSF56784">
    <property type="entry name" value="HAD-like"/>
    <property type="match status" value="1"/>
</dbReference>
<dbReference type="EMBL" id="KN824288">
    <property type="protein sequence ID" value="KIM29418.1"/>
    <property type="molecule type" value="Genomic_DNA"/>
</dbReference>
<dbReference type="InterPro" id="IPR023214">
    <property type="entry name" value="HAD_sf"/>
</dbReference>
<dbReference type="NCBIfam" id="TIGR01509">
    <property type="entry name" value="HAD-SF-IA-v3"/>
    <property type="match status" value="1"/>
</dbReference>
<dbReference type="Pfam" id="PF13242">
    <property type="entry name" value="Hydrolase_like"/>
    <property type="match status" value="1"/>
</dbReference>
<dbReference type="GO" id="GO:0050308">
    <property type="term" value="F:sugar-phosphatase activity"/>
    <property type="evidence" value="ECO:0007669"/>
    <property type="project" value="TreeGrafter"/>
</dbReference>
<reference evidence="2" key="2">
    <citation type="submission" date="2015-01" db="EMBL/GenBank/DDBJ databases">
        <title>Evolutionary Origins and Diversification of the Mycorrhizal Mutualists.</title>
        <authorList>
            <consortium name="DOE Joint Genome Institute"/>
            <consortium name="Mycorrhizal Genomics Consortium"/>
            <person name="Kohler A."/>
            <person name="Kuo A."/>
            <person name="Nagy L.G."/>
            <person name="Floudas D."/>
            <person name="Copeland A."/>
            <person name="Barry K.W."/>
            <person name="Cichocki N."/>
            <person name="Veneault-Fourrey C."/>
            <person name="LaButti K."/>
            <person name="Lindquist E.A."/>
            <person name="Lipzen A."/>
            <person name="Lundell T."/>
            <person name="Morin E."/>
            <person name="Murat C."/>
            <person name="Riley R."/>
            <person name="Ohm R."/>
            <person name="Sun H."/>
            <person name="Tunlid A."/>
            <person name="Henrissat B."/>
            <person name="Grigoriev I.V."/>
            <person name="Hibbett D.S."/>
            <person name="Martin F."/>
        </authorList>
    </citation>
    <scope>NUCLEOTIDE SEQUENCE [LARGE SCALE GENOMIC DNA]</scope>
    <source>
        <strain evidence="2">MAFF 305830</strain>
    </source>
</reference>
<dbReference type="Gene3D" id="3.40.50.1000">
    <property type="entry name" value="HAD superfamily/HAD-like"/>
    <property type="match status" value="1"/>
</dbReference>
<dbReference type="InterPro" id="IPR051806">
    <property type="entry name" value="HAD-like_SPP"/>
</dbReference>
<keyword evidence="2" id="KW-1185">Reference proteome</keyword>
<dbReference type="InterPro" id="IPR006439">
    <property type="entry name" value="HAD-SF_hydro_IA"/>
</dbReference>
<gene>
    <name evidence="1" type="ORF">M408DRAFT_35868</name>
</gene>
<name>A0A0C2WTE1_SERVB</name>
<dbReference type="InterPro" id="IPR036412">
    <property type="entry name" value="HAD-like_sf"/>
</dbReference>
<accession>A0A0C2WTE1</accession>
<feature type="non-terminal residue" evidence="1">
    <location>
        <position position="1"/>
    </location>
</feature>
<dbReference type="HOGENOM" id="CLU_178858_0_0_1"/>
<proteinExistence type="predicted"/>
<dbReference type="PANTHER" id="PTHR43481:SF4">
    <property type="entry name" value="GLYCEROL-1-PHOSPHATE PHOSPHOHYDROLASE 1-RELATED"/>
    <property type="match status" value="1"/>
</dbReference>
<dbReference type="AlphaFoldDB" id="A0A0C2WTE1"/>
<feature type="non-terminal residue" evidence="1">
    <location>
        <position position="63"/>
    </location>
</feature>
<dbReference type="PANTHER" id="PTHR43481">
    <property type="entry name" value="FRUCTOSE-1-PHOSPHATE PHOSPHATASE"/>
    <property type="match status" value="1"/>
</dbReference>
<protein>
    <submittedName>
        <fullName evidence="1">Uncharacterized protein</fullName>
    </submittedName>
</protein>
<evidence type="ECO:0000313" key="2">
    <source>
        <dbReference type="Proteomes" id="UP000054097"/>
    </source>
</evidence>
<sequence>PEPYLAGAKKCNVDISSCLVVEDAPAGIRSGKTAGAKVLAVLTSHSLEAVKAAEPDWIVPDLT</sequence>
<organism evidence="1 2">
    <name type="scientific">Serendipita vermifera MAFF 305830</name>
    <dbReference type="NCBI Taxonomy" id="933852"/>
    <lineage>
        <taxon>Eukaryota</taxon>
        <taxon>Fungi</taxon>
        <taxon>Dikarya</taxon>
        <taxon>Basidiomycota</taxon>
        <taxon>Agaricomycotina</taxon>
        <taxon>Agaricomycetes</taxon>
        <taxon>Sebacinales</taxon>
        <taxon>Serendipitaceae</taxon>
        <taxon>Serendipita</taxon>
    </lineage>
</organism>
<dbReference type="Proteomes" id="UP000054097">
    <property type="component" value="Unassembled WGS sequence"/>
</dbReference>
<evidence type="ECO:0000313" key="1">
    <source>
        <dbReference type="EMBL" id="KIM29418.1"/>
    </source>
</evidence>
<dbReference type="STRING" id="933852.A0A0C2WTE1"/>
<reference evidence="1 2" key="1">
    <citation type="submission" date="2014-04" db="EMBL/GenBank/DDBJ databases">
        <authorList>
            <consortium name="DOE Joint Genome Institute"/>
            <person name="Kuo A."/>
            <person name="Zuccaro A."/>
            <person name="Kohler A."/>
            <person name="Nagy L.G."/>
            <person name="Floudas D."/>
            <person name="Copeland A."/>
            <person name="Barry K.W."/>
            <person name="Cichocki N."/>
            <person name="Veneault-Fourrey C."/>
            <person name="LaButti K."/>
            <person name="Lindquist E.A."/>
            <person name="Lipzen A."/>
            <person name="Lundell T."/>
            <person name="Morin E."/>
            <person name="Murat C."/>
            <person name="Sun H."/>
            <person name="Tunlid A."/>
            <person name="Henrissat B."/>
            <person name="Grigoriev I.V."/>
            <person name="Hibbett D.S."/>
            <person name="Martin F."/>
            <person name="Nordberg H.P."/>
            <person name="Cantor M.N."/>
            <person name="Hua S.X."/>
        </authorList>
    </citation>
    <scope>NUCLEOTIDE SEQUENCE [LARGE SCALE GENOMIC DNA]</scope>
    <source>
        <strain evidence="1 2">MAFF 305830</strain>
    </source>
</reference>
<dbReference type="OrthoDB" id="40579at2759"/>